<gene>
    <name evidence="5" type="ORF">HMPREF9452_01954</name>
</gene>
<feature type="chain" id="PRO_5003425109" description="SpaA-like prealbumin fold domain-containing protein" evidence="3">
    <location>
        <begin position="24"/>
        <end position="698"/>
    </location>
</feature>
<dbReference type="PANTHER" id="PTHR34403">
    <property type="entry name" value="TOL-PAL SYSTEM PROTEIN TOLA"/>
    <property type="match status" value="1"/>
</dbReference>
<dbReference type="OrthoDB" id="1655780at2"/>
<evidence type="ECO:0000259" key="4">
    <source>
        <dbReference type="Pfam" id="PF17802"/>
    </source>
</evidence>
<sequence>MKKFFAFLTVLSMLLSAAAVAVAATGESVSQGSIRSAAIVELSAPAEVYQGRDVSSSIVLKFSLEGETGVPLAPGDSISLSTNIGELFSSTNESGSWPLGPYEVKDQDGNVAVSVSIFEDRLSFTLLDGVSDTVEKIEGELNLFLLKAKNVGAAIGKPVEKELKAGDKSCAILFKEPVPSSTEGSVDIDTSWKNGWSIVNKQDGTKPGATISIEVNPIGSMDLYGYTGPDDDRVPKAYDQFLISDAIPEKGFVDIGTVQIYAAIPTLAQAAKDMTFNTWYQVKQGEYYAQRYGTQRFLLNSDGGKMTRLVQNDGETLDQFKARVSEKALQWGVYCDSEMNETFFCNFGGIGKKDDNNGIYYKYYWYGKNYIDAGYGSIFGDEGPTGGNIVSYYIEFNTYYPDIDGTKDVTNYGKRECLISGDSAVKEGGNSATYQIANGQNPGVARKNSLSFRLVDDEDRSMPLAGGVFELEELKDGEWVSTGFNITTDENGKGRFAPFKPGTYRIRQTTWLDGYDVTVSKFEPATSIGNQLDEHGVFVVTGNEQLGFSVLVTNVKQPDPGPGPDPDPEPAPDPNPAPDPDPEPAPDPDPEPAPDPDPEPAPDPDPEPTPDPDPSPDPNPDTDSDDGADSAPDSNPPSDGNGSNEQSDGDDSGVSDAPSGLPQTGDINWTVCAAGVVLLGAALLATGVYISHQNRVRQ</sequence>
<organism evidence="5 6">
    <name type="scientific">Collinsella tanakaei YIT 12063</name>
    <dbReference type="NCBI Taxonomy" id="742742"/>
    <lineage>
        <taxon>Bacteria</taxon>
        <taxon>Bacillati</taxon>
        <taxon>Actinomycetota</taxon>
        <taxon>Coriobacteriia</taxon>
        <taxon>Coriobacteriales</taxon>
        <taxon>Coriobacteriaceae</taxon>
        <taxon>Collinsella</taxon>
    </lineage>
</organism>
<dbReference type="InterPro" id="IPR041033">
    <property type="entry name" value="SpaA_PFL_dom_1"/>
</dbReference>
<dbReference type="GeneID" id="62759993"/>
<feature type="transmembrane region" description="Helical" evidence="2">
    <location>
        <begin position="667"/>
        <end position="690"/>
    </location>
</feature>
<feature type="domain" description="SpaA-like prealbumin fold" evidence="4">
    <location>
        <begin position="457"/>
        <end position="520"/>
    </location>
</feature>
<evidence type="ECO:0000256" key="3">
    <source>
        <dbReference type="SAM" id="SignalP"/>
    </source>
</evidence>
<proteinExistence type="predicted"/>
<feature type="compositionally biased region" description="Low complexity" evidence="1">
    <location>
        <begin position="629"/>
        <end position="639"/>
    </location>
</feature>
<dbReference type="STRING" id="742742.HMPREF9452_01954"/>
<feature type="region of interest" description="Disordered" evidence="1">
    <location>
        <begin position="554"/>
        <end position="661"/>
    </location>
</feature>
<dbReference type="Proteomes" id="UP000004830">
    <property type="component" value="Unassembled WGS sequence"/>
</dbReference>
<keyword evidence="2" id="KW-1133">Transmembrane helix</keyword>
<dbReference type="AlphaFoldDB" id="G1WKQ3"/>
<dbReference type="RefSeq" id="WP_009141979.1">
    <property type="nucleotide sequence ID" value="NZ_JH126473.1"/>
</dbReference>
<keyword evidence="3" id="KW-0732">Signal</keyword>
<name>G1WKQ3_9ACTN</name>
<dbReference type="Gene3D" id="2.60.40.10">
    <property type="entry name" value="Immunoglobulins"/>
    <property type="match status" value="1"/>
</dbReference>
<dbReference type="GO" id="GO:0005975">
    <property type="term" value="P:carbohydrate metabolic process"/>
    <property type="evidence" value="ECO:0007669"/>
    <property type="project" value="UniProtKB-ARBA"/>
</dbReference>
<dbReference type="HOGENOM" id="CLU_394677_0_0_11"/>
<evidence type="ECO:0000256" key="2">
    <source>
        <dbReference type="SAM" id="Phobius"/>
    </source>
</evidence>
<dbReference type="PATRIC" id="fig|742742.3.peg.1936"/>
<dbReference type="EMBL" id="ADLS01000027">
    <property type="protein sequence ID" value="EGX69036.1"/>
    <property type="molecule type" value="Genomic_DNA"/>
</dbReference>
<dbReference type="InterPro" id="IPR013783">
    <property type="entry name" value="Ig-like_fold"/>
</dbReference>
<dbReference type="Pfam" id="PF17802">
    <property type="entry name" value="SpaA"/>
    <property type="match status" value="1"/>
</dbReference>
<keyword evidence="2" id="KW-0472">Membrane</keyword>
<protein>
    <recommendedName>
        <fullName evidence="4">SpaA-like prealbumin fold domain-containing protein</fullName>
    </recommendedName>
</protein>
<evidence type="ECO:0000313" key="5">
    <source>
        <dbReference type="EMBL" id="EGX69036.1"/>
    </source>
</evidence>
<keyword evidence="2" id="KW-0812">Transmembrane</keyword>
<feature type="compositionally biased region" description="Acidic residues" evidence="1">
    <location>
        <begin position="580"/>
        <end position="610"/>
    </location>
</feature>
<feature type="signal peptide" evidence="3">
    <location>
        <begin position="1"/>
        <end position="23"/>
    </location>
</feature>
<dbReference type="PANTHER" id="PTHR34403:SF14">
    <property type="entry name" value="OS05G0225800 PROTEIN"/>
    <property type="match status" value="1"/>
</dbReference>
<evidence type="ECO:0000313" key="6">
    <source>
        <dbReference type="Proteomes" id="UP000004830"/>
    </source>
</evidence>
<evidence type="ECO:0000256" key="1">
    <source>
        <dbReference type="SAM" id="MobiDB-lite"/>
    </source>
</evidence>
<dbReference type="InterPro" id="IPR050972">
    <property type="entry name" value="SDr-like"/>
</dbReference>
<accession>G1WKQ3</accession>
<keyword evidence="6" id="KW-1185">Reference proteome</keyword>
<comment type="caution">
    <text evidence="5">The sequence shown here is derived from an EMBL/GenBank/DDBJ whole genome shotgun (WGS) entry which is preliminary data.</text>
</comment>
<feature type="compositionally biased region" description="Pro residues" evidence="1">
    <location>
        <begin position="559"/>
        <end position="579"/>
    </location>
</feature>
<dbReference type="eggNOG" id="COG0810">
    <property type="taxonomic scope" value="Bacteria"/>
</dbReference>
<reference evidence="5 6" key="1">
    <citation type="submission" date="2011-06" db="EMBL/GenBank/DDBJ databases">
        <title>The Genome Sequence of Collinsella tanakaei YIT 12063.</title>
        <authorList>
            <consortium name="The Broad Institute Genome Sequencing Platform"/>
            <person name="Earl A."/>
            <person name="Ward D."/>
            <person name="Feldgarden M."/>
            <person name="Gevers D."/>
            <person name="Morotomi M."/>
            <person name="Young S.K."/>
            <person name="Zeng Q."/>
            <person name="Gargeya S."/>
            <person name="Fitzgerald M."/>
            <person name="Haas B."/>
            <person name="Abouelleil A."/>
            <person name="Alvarado L."/>
            <person name="Arachchi H.M."/>
            <person name="Berlin A."/>
            <person name="Brown A."/>
            <person name="Chapman S.B."/>
            <person name="Chen Z."/>
            <person name="Dunbar C."/>
            <person name="Freedman E."/>
            <person name="Gearin G."/>
            <person name="Gellesch M."/>
            <person name="Goldberg J."/>
            <person name="Griggs A."/>
            <person name="Gujja S."/>
            <person name="Heiman D."/>
            <person name="Howarth C."/>
            <person name="Larson L."/>
            <person name="Lui A."/>
            <person name="MacDonald P.J.P."/>
            <person name="Mehta T."/>
            <person name="Montmayeur A."/>
            <person name="Murphy C."/>
            <person name="Neiman D."/>
            <person name="Pearson M."/>
            <person name="Priest M."/>
            <person name="Roberts A."/>
            <person name="Saif S."/>
            <person name="Shea T."/>
            <person name="Shenoy N."/>
            <person name="Sisk P."/>
            <person name="Stolte C."/>
            <person name="Sykes S."/>
            <person name="Wortman J."/>
            <person name="Nusbaum C."/>
            <person name="Birren B."/>
        </authorList>
    </citation>
    <scope>NUCLEOTIDE SEQUENCE [LARGE SCALE GENOMIC DNA]</scope>
    <source>
        <strain evidence="5 6">YIT 12063</strain>
    </source>
</reference>